<protein>
    <submittedName>
        <fullName evidence="1">Uncharacterized protein</fullName>
    </submittedName>
</protein>
<comment type="caution">
    <text evidence="1">The sequence shown here is derived from an EMBL/GenBank/DDBJ whole genome shotgun (WGS) entry which is preliminary data.</text>
</comment>
<dbReference type="RefSeq" id="WP_246115386.1">
    <property type="nucleotide sequence ID" value="NZ_BJVJ01000095.1"/>
</dbReference>
<dbReference type="Proteomes" id="UP000321685">
    <property type="component" value="Unassembled WGS sequence"/>
</dbReference>
<name>A0A511DNX9_9PSEU</name>
<accession>A0A511DNX9</accession>
<dbReference type="EMBL" id="BJVJ01000095">
    <property type="protein sequence ID" value="GEL26522.1"/>
    <property type="molecule type" value="Genomic_DNA"/>
</dbReference>
<proteinExistence type="predicted"/>
<organism evidence="1 2">
    <name type="scientific">Pseudonocardia sulfidoxydans NBRC 16205</name>
    <dbReference type="NCBI Taxonomy" id="1223511"/>
    <lineage>
        <taxon>Bacteria</taxon>
        <taxon>Bacillati</taxon>
        <taxon>Actinomycetota</taxon>
        <taxon>Actinomycetes</taxon>
        <taxon>Pseudonocardiales</taxon>
        <taxon>Pseudonocardiaceae</taxon>
        <taxon>Pseudonocardia</taxon>
    </lineage>
</organism>
<evidence type="ECO:0000313" key="1">
    <source>
        <dbReference type="EMBL" id="GEL26522.1"/>
    </source>
</evidence>
<gene>
    <name evidence="1" type="ORF">PSU4_54760</name>
</gene>
<sequence length="47" mass="5401">MVAALSAELARLRKTHRDELTALRTALERAHGENLDLRRQLQRFTAT</sequence>
<reference evidence="1 2" key="1">
    <citation type="submission" date="2019-07" db="EMBL/GenBank/DDBJ databases">
        <title>Whole genome shotgun sequence of Pseudonocardia sulfidoxydans NBRC 16205.</title>
        <authorList>
            <person name="Hosoyama A."/>
            <person name="Uohara A."/>
            <person name="Ohji S."/>
            <person name="Ichikawa N."/>
        </authorList>
    </citation>
    <scope>NUCLEOTIDE SEQUENCE [LARGE SCALE GENOMIC DNA]</scope>
    <source>
        <strain evidence="1 2">NBRC 16205</strain>
    </source>
</reference>
<dbReference type="AlphaFoldDB" id="A0A511DNX9"/>
<evidence type="ECO:0000313" key="2">
    <source>
        <dbReference type="Proteomes" id="UP000321685"/>
    </source>
</evidence>
<keyword evidence="2" id="KW-1185">Reference proteome</keyword>